<proteinExistence type="predicted"/>
<dbReference type="OrthoDB" id="8239381at2"/>
<dbReference type="RefSeq" id="WP_135416063.1">
    <property type="nucleotide sequence ID" value="NZ_SRLB01000011.1"/>
</dbReference>
<dbReference type="AlphaFoldDB" id="A0A4Z0NRA9"/>
<reference evidence="1 2" key="1">
    <citation type="submission" date="2019-04" db="EMBL/GenBank/DDBJ databases">
        <authorList>
            <person name="Feng G."/>
            <person name="Zhu H."/>
        </authorList>
    </citation>
    <scope>NUCLEOTIDE SEQUENCE [LARGE SCALE GENOMIC DNA]</scope>
    <source>
        <strain evidence="1 2">6HR-1</strain>
    </source>
</reference>
<comment type="caution">
    <text evidence="1">The sequence shown here is derived from an EMBL/GenBank/DDBJ whole genome shotgun (WGS) entry which is preliminary data.</text>
</comment>
<evidence type="ECO:0000313" key="2">
    <source>
        <dbReference type="Proteomes" id="UP000297535"/>
    </source>
</evidence>
<sequence>MRKFLVTFAKTVSDETGHDHVVLLRRAVIAARSDVSAAYEAKAMFCEAAGVPDWRLRADTCEVVELARHAA</sequence>
<dbReference type="EMBL" id="SRLB01000011">
    <property type="protein sequence ID" value="TGD98360.1"/>
    <property type="molecule type" value="Genomic_DNA"/>
</dbReference>
<evidence type="ECO:0008006" key="3">
    <source>
        <dbReference type="Google" id="ProtNLM"/>
    </source>
</evidence>
<dbReference type="Proteomes" id="UP000297535">
    <property type="component" value="Unassembled WGS sequence"/>
</dbReference>
<gene>
    <name evidence="1" type="ORF">EU555_16795</name>
</gene>
<name>A0A4Z0NRA9_9HYPH</name>
<evidence type="ECO:0000313" key="1">
    <source>
        <dbReference type="EMBL" id="TGD98360.1"/>
    </source>
</evidence>
<protein>
    <recommendedName>
        <fullName evidence="3">Neuroendocrine-specific golgi family protein P55 (NESP55)</fullName>
    </recommendedName>
</protein>
<organism evidence="1 2">
    <name type="scientific">Methylobacterium nonmethylotrophicum</name>
    <dbReference type="NCBI Taxonomy" id="1141884"/>
    <lineage>
        <taxon>Bacteria</taxon>
        <taxon>Pseudomonadati</taxon>
        <taxon>Pseudomonadota</taxon>
        <taxon>Alphaproteobacteria</taxon>
        <taxon>Hyphomicrobiales</taxon>
        <taxon>Methylobacteriaceae</taxon>
        <taxon>Methylobacterium</taxon>
    </lineage>
</organism>
<accession>A0A4Z0NRA9</accession>
<keyword evidence="2" id="KW-1185">Reference proteome</keyword>